<organism evidence="6 7">
    <name type="scientific">Actinocrinis puniceicyclus</name>
    <dbReference type="NCBI Taxonomy" id="977794"/>
    <lineage>
        <taxon>Bacteria</taxon>
        <taxon>Bacillati</taxon>
        <taxon>Actinomycetota</taxon>
        <taxon>Actinomycetes</taxon>
        <taxon>Catenulisporales</taxon>
        <taxon>Actinospicaceae</taxon>
        <taxon>Actinocrinis</taxon>
    </lineage>
</organism>
<dbReference type="PANTHER" id="PTHR32294">
    <property type="entry name" value="DNA POLYMERASE III SUBUNIT ALPHA"/>
    <property type="match status" value="1"/>
</dbReference>
<evidence type="ECO:0000259" key="4">
    <source>
        <dbReference type="Pfam" id="PF14579"/>
    </source>
</evidence>
<reference evidence="6" key="1">
    <citation type="submission" date="2021-04" db="EMBL/GenBank/DDBJ databases">
        <title>Genome based classification of Actinospica acidithermotolerans sp. nov., an actinobacterium isolated from an Indonesian hot spring.</title>
        <authorList>
            <person name="Kusuma A.B."/>
            <person name="Putra K.E."/>
            <person name="Nafisah S."/>
            <person name="Loh J."/>
            <person name="Nouioui I."/>
            <person name="Goodfellow M."/>
        </authorList>
    </citation>
    <scope>NUCLEOTIDE SEQUENCE</scope>
    <source>
        <strain evidence="6">DSM 45618</strain>
    </source>
</reference>
<dbReference type="GO" id="GO:0008408">
    <property type="term" value="F:3'-5' exonuclease activity"/>
    <property type="evidence" value="ECO:0007669"/>
    <property type="project" value="InterPro"/>
</dbReference>
<evidence type="ECO:0000259" key="5">
    <source>
        <dbReference type="Pfam" id="PF17657"/>
    </source>
</evidence>
<dbReference type="Gene3D" id="1.10.150.870">
    <property type="match status" value="1"/>
</dbReference>
<dbReference type="Pfam" id="PF14579">
    <property type="entry name" value="HHH_6"/>
    <property type="match status" value="1"/>
</dbReference>
<proteinExistence type="inferred from homology"/>
<dbReference type="Proteomes" id="UP000677913">
    <property type="component" value="Unassembled WGS sequence"/>
</dbReference>
<evidence type="ECO:0000256" key="2">
    <source>
        <dbReference type="ARBA" id="ARBA00017273"/>
    </source>
</evidence>
<comment type="caution">
    <text evidence="6">The sequence shown here is derived from an EMBL/GenBank/DDBJ whole genome shotgun (WGS) entry which is preliminary data.</text>
</comment>
<dbReference type="GO" id="GO:0006260">
    <property type="term" value="P:DNA replication"/>
    <property type="evidence" value="ECO:0007669"/>
    <property type="project" value="InterPro"/>
</dbReference>
<evidence type="ECO:0000259" key="3">
    <source>
        <dbReference type="Pfam" id="PF01336"/>
    </source>
</evidence>
<comment type="similarity">
    <text evidence="1">Belongs to the DNA polymerase type-C family. DnaE2 subfamily.</text>
</comment>
<accession>A0A8J8BBI4</accession>
<sequence length="467" mass="50825">MATLPRLKPREFYDLVVEVALIRPGPIQGGAVHPYLRRRRGDEKPTAPHELLEKALSRTLGVPLFQEQVMQMAIAAANFSAAEADQLRRAMGSKRSTEKMLALRRRLMSGMAANKITGELAEDIYNKLEAFSSYGFPESHSISFAYLVYASSYLKRYYPAAFTTALLNNQPMGFYSPASLISDARRHDVAIRGVDANASRYKAALEPPTPQETAAYRRTHPHSSPHPQPAIRLGFASVRDLGAKAAERAAAERDEHGPYRGLEDFVRRTALPRAALEALATAGAFGCFGLTRREALWRAGSLAGTTEAHLPGTSGAERAPALPPMTAVEQTFADLWATGTSPDSHPIAHVRAELDATDHTRIADLDDLPDRRLVRVAGIVTHRQRPPTAGGVCFLSLEDETGLVNIVCSPAVWAKYQRVGLAHGALRITGHLERSDGRGGALNIVAGRLAPLRVAAQPGNLRGRDFR</sequence>
<dbReference type="CDD" id="cd04485">
    <property type="entry name" value="DnaE_OBF"/>
    <property type="match status" value="1"/>
</dbReference>
<dbReference type="Pfam" id="PF01336">
    <property type="entry name" value="tRNA_anti-codon"/>
    <property type="match status" value="1"/>
</dbReference>
<dbReference type="InterPro" id="IPR004365">
    <property type="entry name" value="NA-bd_OB_tRNA"/>
</dbReference>
<gene>
    <name evidence="6" type="ORF">KGA66_13600</name>
</gene>
<protein>
    <recommendedName>
        <fullName evidence="2">Error-prone DNA polymerase</fullName>
    </recommendedName>
</protein>
<feature type="domain" description="DNA polymerase III alpha subunit finger" evidence="5">
    <location>
        <begin position="2"/>
        <end position="114"/>
    </location>
</feature>
<dbReference type="EMBL" id="JAGSXH010000041">
    <property type="protein sequence ID" value="MBS2964087.1"/>
    <property type="molecule type" value="Genomic_DNA"/>
</dbReference>
<evidence type="ECO:0000256" key="1">
    <source>
        <dbReference type="ARBA" id="ARBA00007391"/>
    </source>
</evidence>
<feature type="domain" description="OB" evidence="3">
    <location>
        <begin position="374"/>
        <end position="449"/>
    </location>
</feature>
<evidence type="ECO:0000313" key="6">
    <source>
        <dbReference type="EMBL" id="MBS2964087.1"/>
    </source>
</evidence>
<dbReference type="PANTHER" id="PTHR32294:SF4">
    <property type="entry name" value="ERROR-PRONE DNA POLYMERASE"/>
    <property type="match status" value="1"/>
</dbReference>
<name>A0A8J8BBI4_9ACTN</name>
<dbReference type="RefSeq" id="WP_211468400.1">
    <property type="nucleotide sequence ID" value="NZ_JAGSXH010000041.1"/>
</dbReference>
<dbReference type="InterPro" id="IPR029460">
    <property type="entry name" value="DNAPol_HHH"/>
</dbReference>
<evidence type="ECO:0000313" key="7">
    <source>
        <dbReference type="Proteomes" id="UP000677913"/>
    </source>
</evidence>
<dbReference type="Pfam" id="PF17657">
    <property type="entry name" value="DNA_pol3_finger"/>
    <property type="match status" value="1"/>
</dbReference>
<keyword evidence="7" id="KW-1185">Reference proteome</keyword>
<dbReference type="InterPro" id="IPR040982">
    <property type="entry name" value="DNA_pol3_finger"/>
</dbReference>
<feature type="domain" description="DNA polymerase helix-hairpin-helix motif" evidence="4">
    <location>
        <begin position="189"/>
        <end position="295"/>
    </location>
</feature>
<dbReference type="AlphaFoldDB" id="A0A8J8BBI4"/>
<dbReference type="GO" id="GO:0003676">
    <property type="term" value="F:nucleic acid binding"/>
    <property type="evidence" value="ECO:0007669"/>
    <property type="project" value="InterPro"/>
</dbReference>
<dbReference type="InterPro" id="IPR004805">
    <property type="entry name" value="DnaE2/DnaE/PolC"/>
</dbReference>